<keyword evidence="4" id="KW-1185">Reference proteome</keyword>
<dbReference type="SUPFAM" id="SSF56112">
    <property type="entry name" value="Protein kinase-like (PK-like)"/>
    <property type="match status" value="1"/>
</dbReference>
<comment type="caution">
    <text evidence="3">The sequence shown here is derived from an EMBL/GenBank/DDBJ whole genome shotgun (WGS) entry which is preliminary data.</text>
</comment>
<feature type="compositionally biased region" description="Low complexity" evidence="1">
    <location>
        <begin position="139"/>
        <end position="155"/>
    </location>
</feature>
<organism evidence="3 4">
    <name type="scientific">Paractinoplanes toevensis</name>
    <dbReference type="NCBI Taxonomy" id="571911"/>
    <lineage>
        <taxon>Bacteria</taxon>
        <taxon>Bacillati</taxon>
        <taxon>Actinomycetota</taxon>
        <taxon>Actinomycetes</taxon>
        <taxon>Micromonosporales</taxon>
        <taxon>Micromonosporaceae</taxon>
        <taxon>Paractinoplanes</taxon>
    </lineage>
</organism>
<dbReference type="InterPro" id="IPR002575">
    <property type="entry name" value="Aminoglycoside_PTrfase"/>
</dbReference>
<dbReference type="EMBL" id="BOQN01000128">
    <property type="protein sequence ID" value="GIM96810.1"/>
    <property type="molecule type" value="Genomic_DNA"/>
</dbReference>
<accession>A0A920BQ88</accession>
<dbReference type="Pfam" id="PF01636">
    <property type="entry name" value="APH"/>
    <property type="match status" value="1"/>
</dbReference>
<feature type="domain" description="Aminoglycoside phosphotransferase" evidence="2">
    <location>
        <begin position="20"/>
        <end position="249"/>
    </location>
</feature>
<reference evidence="3 4" key="1">
    <citation type="submission" date="2021-03" db="EMBL/GenBank/DDBJ databases">
        <title>Whole genome shotgun sequence of Actinoplanes toevensis NBRC 105298.</title>
        <authorList>
            <person name="Komaki H."/>
            <person name="Tamura T."/>
        </authorList>
    </citation>
    <scope>NUCLEOTIDE SEQUENCE [LARGE SCALE GENOMIC DNA]</scope>
    <source>
        <strain evidence="3 4">NBRC 105298</strain>
    </source>
</reference>
<name>A0A920BQ88_9ACTN</name>
<protein>
    <recommendedName>
        <fullName evidence="2">Aminoglycoside phosphotransferase domain-containing protein</fullName>
    </recommendedName>
</protein>
<dbReference type="AlphaFoldDB" id="A0A920BQ88"/>
<evidence type="ECO:0000313" key="3">
    <source>
        <dbReference type="EMBL" id="GIM96810.1"/>
    </source>
</evidence>
<evidence type="ECO:0000313" key="4">
    <source>
        <dbReference type="Proteomes" id="UP000677082"/>
    </source>
</evidence>
<feature type="region of interest" description="Disordered" evidence="1">
    <location>
        <begin position="126"/>
        <end position="158"/>
    </location>
</feature>
<gene>
    <name evidence="3" type="ORF">Ato02nite_086030</name>
</gene>
<dbReference type="Proteomes" id="UP000677082">
    <property type="component" value="Unassembled WGS sequence"/>
</dbReference>
<evidence type="ECO:0000256" key="1">
    <source>
        <dbReference type="SAM" id="MobiDB-lite"/>
    </source>
</evidence>
<dbReference type="RefSeq" id="WP_213012472.1">
    <property type="nucleotide sequence ID" value="NZ_BOQN01000128.1"/>
</dbReference>
<sequence length="304" mass="32260">MIDEVAGHFELGRLTAAPVRVAGGLSNELWRVTTDNGDYAVKRMVVNADRPEFVTNVEAAFAVEQRAWRAGVPMPQPVTLAGRALAAVSGSLFRVHRWVDGTPGAGSPTQAAELLTSIHAAGAPRWEPTPILDWPPDLDGSSDQASADPAAGGPADRWDADPAVNGLPDLADLAWRVRAGPTRMLVVDSHRDLDRKNTLLTADGVLMALDWDAAGPIGAVHEAASVALDWSDGDPAVFAEAIRAYGGEPIPAEPWIFASWVAAQGGWLDYNATHRADTPLGQAEIAATRSRMQALAADLDRFLS</sequence>
<dbReference type="InterPro" id="IPR011009">
    <property type="entry name" value="Kinase-like_dom_sf"/>
</dbReference>
<proteinExistence type="predicted"/>
<evidence type="ECO:0000259" key="2">
    <source>
        <dbReference type="Pfam" id="PF01636"/>
    </source>
</evidence>